<dbReference type="EMBL" id="ACBX02000023">
    <property type="protein sequence ID" value="EFB34881.1"/>
    <property type="molecule type" value="Genomic_DNA"/>
</dbReference>
<organism evidence="2 3">
    <name type="scientific">Segatella copri DSM 18205</name>
    <dbReference type="NCBI Taxonomy" id="537011"/>
    <lineage>
        <taxon>Bacteria</taxon>
        <taxon>Pseudomonadati</taxon>
        <taxon>Bacteroidota</taxon>
        <taxon>Bacteroidia</taxon>
        <taxon>Bacteroidales</taxon>
        <taxon>Prevotellaceae</taxon>
        <taxon>Segatella</taxon>
    </lineage>
</organism>
<keyword evidence="3" id="KW-1185">Reference proteome</keyword>
<evidence type="ECO:0000313" key="2">
    <source>
        <dbReference type="EMBL" id="EFB34881.1"/>
    </source>
</evidence>
<evidence type="ECO:0000256" key="1">
    <source>
        <dbReference type="SAM" id="Phobius"/>
    </source>
</evidence>
<dbReference type="Proteomes" id="UP000004477">
    <property type="component" value="Unassembled WGS sequence"/>
</dbReference>
<name>D1PEF1_9BACT</name>
<dbReference type="AlphaFoldDB" id="D1PEF1"/>
<dbReference type="STRING" id="537011.PREVCOP_05600"/>
<sequence length="56" mass="6640">MILNYYFQKAKVLFFFLVNNPTNMVFCNLVIFFRAILLLVSLFFVTLPKEFKKAAI</sequence>
<evidence type="ECO:0000313" key="3">
    <source>
        <dbReference type="Proteomes" id="UP000004477"/>
    </source>
</evidence>
<dbReference type="HOGENOM" id="CLU_3010431_0_0_10"/>
<keyword evidence="1" id="KW-0472">Membrane</keyword>
<gene>
    <name evidence="2" type="ORF">PREVCOP_05600</name>
</gene>
<keyword evidence="1" id="KW-0812">Transmembrane</keyword>
<reference evidence="2" key="1">
    <citation type="submission" date="2009-11" db="EMBL/GenBank/DDBJ databases">
        <authorList>
            <person name="Weinstock G."/>
            <person name="Sodergren E."/>
            <person name="Clifton S."/>
            <person name="Fulton L."/>
            <person name="Fulton B."/>
            <person name="Courtney L."/>
            <person name="Fronick C."/>
            <person name="Harrison M."/>
            <person name="Strong C."/>
            <person name="Farmer C."/>
            <person name="Delahaunty K."/>
            <person name="Markovic C."/>
            <person name="Hall O."/>
            <person name="Minx P."/>
            <person name="Tomlinson C."/>
            <person name="Mitreva M."/>
            <person name="Nelson J."/>
            <person name="Hou S."/>
            <person name="Wollam A."/>
            <person name="Pepin K.H."/>
            <person name="Johnson M."/>
            <person name="Bhonagiri V."/>
            <person name="Nash W.E."/>
            <person name="Warren W."/>
            <person name="Chinwalla A."/>
            <person name="Mardis E.R."/>
            <person name="Wilson R.K."/>
        </authorList>
    </citation>
    <scope>NUCLEOTIDE SEQUENCE [LARGE SCALE GENOMIC DNA]</scope>
    <source>
        <strain evidence="2">DSM 18205</strain>
    </source>
</reference>
<dbReference type="PaxDb" id="537011-PREVCOP_05600"/>
<protein>
    <submittedName>
        <fullName evidence="2">Uncharacterized protein</fullName>
    </submittedName>
</protein>
<feature type="transmembrane region" description="Helical" evidence="1">
    <location>
        <begin position="23"/>
        <end position="47"/>
    </location>
</feature>
<proteinExistence type="predicted"/>
<comment type="caution">
    <text evidence="2">The sequence shown here is derived from an EMBL/GenBank/DDBJ whole genome shotgun (WGS) entry which is preliminary data.</text>
</comment>
<accession>D1PEF1</accession>
<keyword evidence="1" id="KW-1133">Transmembrane helix</keyword>